<keyword evidence="2" id="KW-1185">Reference proteome</keyword>
<reference evidence="1" key="1">
    <citation type="submission" date="2018-12" db="EMBL/GenBank/DDBJ databases">
        <authorList>
            <person name="Sun L."/>
            <person name="Chen Z."/>
        </authorList>
    </citation>
    <scope>NUCLEOTIDE SEQUENCE [LARGE SCALE GENOMIC DNA]</scope>
    <source>
        <strain evidence="1">3-2-2</strain>
    </source>
</reference>
<dbReference type="Proteomes" id="UP000287156">
    <property type="component" value="Unassembled WGS sequence"/>
</dbReference>
<gene>
    <name evidence="1" type="ORF">D4T97_011270</name>
</gene>
<accession>A0A429XZM9</accession>
<evidence type="ECO:0000313" key="2">
    <source>
        <dbReference type="Proteomes" id="UP000287156"/>
    </source>
</evidence>
<dbReference type="EMBL" id="QYTV02000004">
    <property type="protein sequence ID" value="RST74246.1"/>
    <property type="molecule type" value="Genomic_DNA"/>
</dbReference>
<dbReference type="RefSeq" id="WP_126050720.1">
    <property type="nucleotide sequence ID" value="NZ_QYTV02000004.1"/>
</dbReference>
<dbReference type="AlphaFoldDB" id="A0A429XZM9"/>
<proteinExistence type="predicted"/>
<organism evidence="1 2">
    <name type="scientific">Siminovitchia acidinfaciens</name>
    <dbReference type="NCBI Taxonomy" id="2321395"/>
    <lineage>
        <taxon>Bacteria</taxon>
        <taxon>Bacillati</taxon>
        <taxon>Bacillota</taxon>
        <taxon>Bacilli</taxon>
        <taxon>Bacillales</taxon>
        <taxon>Bacillaceae</taxon>
        <taxon>Siminovitchia</taxon>
    </lineage>
</organism>
<comment type="caution">
    <text evidence="1">The sequence shown here is derived from an EMBL/GenBank/DDBJ whole genome shotgun (WGS) entry which is preliminary data.</text>
</comment>
<evidence type="ECO:0000313" key="1">
    <source>
        <dbReference type="EMBL" id="RST74246.1"/>
    </source>
</evidence>
<protein>
    <submittedName>
        <fullName evidence="1">Uncharacterized protein</fullName>
    </submittedName>
</protein>
<name>A0A429XZM9_9BACI</name>
<sequence length="63" mass="6940">MRAKRQDMESFDSITLHDGKASAFSRMAPKGGQRLRPSPKRLSSAFLFSLYVDGQALALALLV</sequence>